<evidence type="ECO:0000313" key="2">
    <source>
        <dbReference type="EMBL" id="HIQ80627.1"/>
    </source>
</evidence>
<feature type="transmembrane region" description="Helical" evidence="1">
    <location>
        <begin position="61"/>
        <end position="86"/>
    </location>
</feature>
<keyword evidence="1" id="KW-0812">Transmembrane</keyword>
<evidence type="ECO:0000256" key="1">
    <source>
        <dbReference type="SAM" id="Phobius"/>
    </source>
</evidence>
<proteinExistence type="predicted"/>
<name>A0A9D0ZI59_9FIRM</name>
<dbReference type="EMBL" id="DVFW01000026">
    <property type="protein sequence ID" value="HIQ80627.1"/>
    <property type="molecule type" value="Genomic_DNA"/>
</dbReference>
<evidence type="ECO:0000313" key="3">
    <source>
        <dbReference type="Proteomes" id="UP000886787"/>
    </source>
</evidence>
<reference evidence="2" key="2">
    <citation type="journal article" date="2021" name="PeerJ">
        <title>Extensive microbial diversity within the chicken gut microbiome revealed by metagenomics and culture.</title>
        <authorList>
            <person name="Gilroy R."/>
            <person name="Ravi A."/>
            <person name="Getino M."/>
            <person name="Pursley I."/>
            <person name="Horton D.L."/>
            <person name="Alikhan N.F."/>
            <person name="Baker D."/>
            <person name="Gharbi K."/>
            <person name="Hall N."/>
            <person name="Watson M."/>
            <person name="Adriaenssens E.M."/>
            <person name="Foster-Nyarko E."/>
            <person name="Jarju S."/>
            <person name="Secka A."/>
            <person name="Antonio M."/>
            <person name="Oren A."/>
            <person name="Chaudhuri R.R."/>
            <person name="La Ragione R."/>
            <person name="Hildebrand F."/>
            <person name="Pallen M.J."/>
        </authorList>
    </citation>
    <scope>NUCLEOTIDE SEQUENCE</scope>
    <source>
        <strain evidence="2">ChiSjej1B19-3389</strain>
    </source>
</reference>
<accession>A0A9D0ZI59</accession>
<comment type="caution">
    <text evidence="2">The sequence shown here is derived from an EMBL/GenBank/DDBJ whole genome shotgun (WGS) entry which is preliminary data.</text>
</comment>
<protein>
    <submittedName>
        <fullName evidence="2">Uncharacterized protein</fullName>
    </submittedName>
</protein>
<sequence length="89" mass="10016">MIKGINRQVIEVLDTGNIYYERALLVVRPEFAAAQREVLEKEARHMLGKMRAPSAIKKKKAFLYWFVRLGLAACAGAGAMLLLSFYSVI</sequence>
<keyword evidence="1" id="KW-1133">Transmembrane helix</keyword>
<dbReference type="AlphaFoldDB" id="A0A9D0ZI59"/>
<keyword evidence="1" id="KW-0472">Membrane</keyword>
<gene>
    <name evidence="2" type="ORF">IAD32_05000</name>
</gene>
<dbReference type="Proteomes" id="UP000886787">
    <property type="component" value="Unassembled WGS sequence"/>
</dbReference>
<organism evidence="2 3">
    <name type="scientific">Candidatus Scatavimonas merdigallinarum</name>
    <dbReference type="NCBI Taxonomy" id="2840914"/>
    <lineage>
        <taxon>Bacteria</taxon>
        <taxon>Bacillati</taxon>
        <taxon>Bacillota</taxon>
        <taxon>Clostridia</taxon>
        <taxon>Eubacteriales</taxon>
        <taxon>Oscillospiraceae</taxon>
        <taxon>Oscillospiraceae incertae sedis</taxon>
        <taxon>Candidatus Scatavimonas</taxon>
    </lineage>
</organism>
<reference evidence="2" key="1">
    <citation type="submission" date="2020-10" db="EMBL/GenBank/DDBJ databases">
        <authorList>
            <person name="Gilroy R."/>
        </authorList>
    </citation>
    <scope>NUCLEOTIDE SEQUENCE</scope>
    <source>
        <strain evidence="2">ChiSjej1B19-3389</strain>
    </source>
</reference>